<dbReference type="GO" id="GO:0016020">
    <property type="term" value="C:membrane"/>
    <property type="evidence" value="ECO:0007669"/>
    <property type="project" value="UniProtKB-SubCell"/>
</dbReference>
<name>A0A1P8KFP4_9BURK</name>
<evidence type="ECO:0000259" key="6">
    <source>
        <dbReference type="Pfam" id="PF04116"/>
    </source>
</evidence>
<dbReference type="Proteomes" id="UP000186110">
    <property type="component" value="Chromosome"/>
</dbReference>
<dbReference type="InterPro" id="IPR050307">
    <property type="entry name" value="Sterol_Desaturase_Related"/>
</dbReference>
<comment type="subcellular location">
    <subcellularLocation>
        <location evidence="1">Membrane</location>
    </subcellularLocation>
</comment>
<keyword evidence="4 5" id="KW-0472">Membrane</keyword>
<evidence type="ECO:0000256" key="1">
    <source>
        <dbReference type="ARBA" id="ARBA00004370"/>
    </source>
</evidence>
<reference evidence="7 8" key="1">
    <citation type="submission" date="2017-01" db="EMBL/GenBank/DDBJ databases">
        <authorList>
            <person name="Mah S.A."/>
            <person name="Swanson W.J."/>
            <person name="Moy G.W."/>
            <person name="Vacquier V.D."/>
        </authorList>
    </citation>
    <scope>NUCLEOTIDE SEQUENCE [LARGE SCALE GENOMIC DNA]</scope>
    <source>
        <strain evidence="7 8">DSM 22694</strain>
    </source>
</reference>
<keyword evidence="8" id="KW-1185">Reference proteome</keyword>
<feature type="transmembrane region" description="Helical" evidence="5">
    <location>
        <begin position="129"/>
        <end position="148"/>
    </location>
</feature>
<dbReference type="Pfam" id="PF04116">
    <property type="entry name" value="FA_hydroxylase"/>
    <property type="match status" value="1"/>
</dbReference>
<dbReference type="KEGG" id="rsb:RS694_06755"/>
<keyword evidence="3 5" id="KW-1133">Transmembrane helix</keyword>
<feature type="transmembrane region" description="Helical" evidence="5">
    <location>
        <begin position="39"/>
        <end position="58"/>
    </location>
</feature>
<evidence type="ECO:0000256" key="4">
    <source>
        <dbReference type="ARBA" id="ARBA00023136"/>
    </source>
</evidence>
<dbReference type="eggNOG" id="COG3000">
    <property type="taxonomic scope" value="Bacteria"/>
</dbReference>
<evidence type="ECO:0000256" key="2">
    <source>
        <dbReference type="ARBA" id="ARBA00022692"/>
    </source>
</evidence>
<dbReference type="PANTHER" id="PTHR11863">
    <property type="entry name" value="STEROL DESATURASE"/>
    <property type="match status" value="1"/>
</dbReference>
<dbReference type="GO" id="GO:0008610">
    <property type="term" value="P:lipid biosynthetic process"/>
    <property type="evidence" value="ECO:0007669"/>
    <property type="project" value="InterPro"/>
</dbReference>
<dbReference type="AlphaFoldDB" id="A0A1P8KFP4"/>
<feature type="transmembrane region" description="Helical" evidence="5">
    <location>
        <begin position="79"/>
        <end position="98"/>
    </location>
</feature>
<dbReference type="STRING" id="1484693.RS694_06755"/>
<organism evidence="7 8">
    <name type="scientific">Rhodoferax saidenbachensis</name>
    <dbReference type="NCBI Taxonomy" id="1484693"/>
    <lineage>
        <taxon>Bacteria</taxon>
        <taxon>Pseudomonadati</taxon>
        <taxon>Pseudomonadota</taxon>
        <taxon>Betaproteobacteria</taxon>
        <taxon>Burkholderiales</taxon>
        <taxon>Comamonadaceae</taxon>
        <taxon>Rhodoferax</taxon>
    </lineage>
</organism>
<dbReference type="EMBL" id="CP019239">
    <property type="protein sequence ID" value="APW44732.1"/>
    <property type="molecule type" value="Genomic_DNA"/>
</dbReference>
<evidence type="ECO:0000256" key="3">
    <source>
        <dbReference type="ARBA" id="ARBA00022989"/>
    </source>
</evidence>
<dbReference type="InterPro" id="IPR006694">
    <property type="entry name" value="Fatty_acid_hydroxylase"/>
</dbReference>
<accession>A0A1P8KFP4</accession>
<gene>
    <name evidence="7" type="ORF">RS694_06755</name>
</gene>
<evidence type="ECO:0000313" key="8">
    <source>
        <dbReference type="Proteomes" id="UP000186110"/>
    </source>
</evidence>
<feature type="transmembrane region" description="Helical" evidence="5">
    <location>
        <begin position="12"/>
        <end position="33"/>
    </location>
</feature>
<protein>
    <submittedName>
        <fullName evidence="7">Fatty acid hydroxylase</fullName>
    </submittedName>
</protein>
<feature type="domain" description="Fatty acid hydroxylase" evidence="6">
    <location>
        <begin position="134"/>
        <end position="269"/>
    </location>
</feature>
<keyword evidence="2 5" id="KW-0812">Transmembrane</keyword>
<evidence type="ECO:0000256" key="5">
    <source>
        <dbReference type="SAM" id="Phobius"/>
    </source>
</evidence>
<proteinExistence type="predicted"/>
<evidence type="ECO:0000313" key="7">
    <source>
        <dbReference type="EMBL" id="APW44732.1"/>
    </source>
</evidence>
<dbReference type="GO" id="GO:0005506">
    <property type="term" value="F:iron ion binding"/>
    <property type="evidence" value="ECO:0007669"/>
    <property type="project" value="InterPro"/>
</dbReference>
<sequence>MNGMVEGFAQLQTWLFEALVQPLMFATGLAGFLENGYDATGWFLVGLIQLAVMLLVIVPLQRWRPVEPVTDRVAIRTDILYTLIQRLGVFRVALFFLIDPLFDAMFGWGRVAGLPTFHLDDVWPGVTDLAWVSWLMYLVVFDFLNYWIHRAQHGFSWWWQLHALHHSQRQMTLWSDNRNHLLDDLIRDALVAVAAQLIGIAPGQFVAVVAFTQLCENLQHANLRLWFGTVGERLWVSPRFHRLHHSVEADRRGANFGVLLPWWDMLFGTADFALRYDPTGVRDQVEEGVDYGRGFWAQQWLGLKRLWQRA</sequence>
<dbReference type="GO" id="GO:0016491">
    <property type="term" value="F:oxidoreductase activity"/>
    <property type="evidence" value="ECO:0007669"/>
    <property type="project" value="InterPro"/>
</dbReference>